<evidence type="ECO:0000256" key="1">
    <source>
        <dbReference type="SAM" id="MobiDB-lite"/>
    </source>
</evidence>
<comment type="caution">
    <text evidence="2">The sequence shown here is derived from an EMBL/GenBank/DDBJ whole genome shotgun (WGS) entry which is preliminary data.</text>
</comment>
<dbReference type="AlphaFoldDB" id="A0AAE0KYQ9"/>
<dbReference type="Proteomes" id="UP001190700">
    <property type="component" value="Unassembled WGS sequence"/>
</dbReference>
<reference evidence="2 3" key="1">
    <citation type="journal article" date="2015" name="Genome Biol. Evol.">
        <title>Comparative Genomics of a Bacterivorous Green Alga Reveals Evolutionary Causalities and Consequences of Phago-Mixotrophic Mode of Nutrition.</title>
        <authorList>
            <person name="Burns J.A."/>
            <person name="Paasch A."/>
            <person name="Narechania A."/>
            <person name="Kim E."/>
        </authorList>
    </citation>
    <scope>NUCLEOTIDE SEQUENCE [LARGE SCALE GENOMIC DNA]</scope>
    <source>
        <strain evidence="2 3">PLY_AMNH</strain>
    </source>
</reference>
<feature type="region of interest" description="Disordered" evidence="1">
    <location>
        <begin position="84"/>
        <end position="110"/>
    </location>
</feature>
<organism evidence="2 3">
    <name type="scientific">Cymbomonas tetramitiformis</name>
    <dbReference type="NCBI Taxonomy" id="36881"/>
    <lineage>
        <taxon>Eukaryota</taxon>
        <taxon>Viridiplantae</taxon>
        <taxon>Chlorophyta</taxon>
        <taxon>Pyramimonadophyceae</taxon>
        <taxon>Pyramimonadales</taxon>
        <taxon>Pyramimonadaceae</taxon>
        <taxon>Cymbomonas</taxon>
    </lineage>
</organism>
<gene>
    <name evidence="2" type="ORF">CYMTET_25743</name>
</gene>
<evidence type="ECO:0000313" key="2">
    <source>
        <dbReference type="EMBL" id="KAK3265577.1"/>
    </source>
</evidence>
<evidence type="ECO:0000313" key="3">
    <source>
        <dbReference type="Proteomes" id="UP001190700"/>
    </source>
</evidence>
<proteinExistence type="predicted"/>
<protein>
    <submittedName>
        <fullName evidence="2">Uncharacterized protein</fullName>
    </submittedName>
</protein>
<sequence length="110" mass="12482">MLGDNLAMRRREISIRRRSPNLKRLCQVGEARRIKTTRCAATFCKKLPILKSSIPAQSVSLSAAPVKENWLRRHQPVRRDVAMQSDLPPLPHGHLNHHVLVGMPPAPRRS</sequence>
<dbReference type="EMBL" id="LGRX02013820">
    <property type="protein sequence ID" value="KAK3265577.1"/>
    <property type="molecule type" value="Genomic_DNA"/>
</dbReference>
<name>A0AAE0KYQ9_9CHLO</name>
<accession>A0AAE0KYQ9</accession>
<keyword evidence="3" id="KW-1185">Reference proteome</keyword>